<accession>A0ABS9YJY8</accession>
<keyword evidence="3" id="KW-1185">Reference proteome</keyword>
<protein>
    <submittedName>
        <fullName evidence="2">Uncharacterized protein</fullName>
    </submittedName>
</protein>
<gene>
    <name evidence="2" type="ORF">MQP27_41510</name>
</gene>
<proteinExistence type="predicted"/>
<dbReference type="EMBL" id="JALDAY010000015">
    <property type="protein sequence ID" value="MCI3277566.1"/>
    <property type="molecule type" value="Genomic_DNA"/>
</dbReference>
<evidence type="ECO:0000313" key="2">
    <source>
        <dbReference type="EMBL" id="MCI3277566.1"/>
    </source>
</evidence>
<feature type="compositionally biased region" description="Basic and acidic residues" evidence="1">
    <location>
        <begin position="1"/>
        <end position="10"/>
    </location>
</feature>
<dbReference type="RefSeq" id="WP_242775393.1">
    <property type="nucleotide sequence ID" value="NZ_JALDAY010000015.1"/>
</dbReference>
<comment type="caution">
    <text evidence="2">The sequence shown here is derived from an EMBL/GenBank/DDBJ whole genome shotgun (WGS) entry which is preliminary data.</text>
</comment>
<organism evidence="2 3">
    <name type="scientific">Streptomyces cylindrosporus</name>
    <dbReference type="NCBI Taxonomy" id="2927583"/>
    <lineage>
        <taxon>Bacteria</taxon>
        <taxon>Bacillati</taxon>
        <taxon>Actinomycetota</taxon>
        <taxon>Actinomycetes</taxon>
        <taxon>Kitasatosporales</taxon>
        <taxon>Streptomycetaceae</taxon>
        <taxon>Streptomyces</taxon>
    </lineage>
</organism>
<reference evidence="2" key="1">
    <citation type="submission" date="2022-03" db="EMBL/GenBank/DDBJ databases">
        <title>Streptomyces 7R015 and 7R016 isolated from Barleria lupulina in Thailand.</title>
        <authorList>
            <person name="Kanchanasin P."/>
            <person name="Phongsopitanun W."/>
            <person name="Tanasupawat S."/>
        </authorList>
    </citation>
    <scope>NUCLEOTIDE SEQUENCE</scope>
    <source>
        <strain evidence="2">7R015</strain>
    </source>
</reference>
<name>A0ABS9YJY8_9ACTN</name>
<evidence type="ECO:0000256" key="1">
    <source>
        <dbReference type="SAM" id="MobiDB-lite"/>
    </source>
</evidence>
<evidence type="ECO:0000313" key="3">
    <source>
        <dbReference type="Proteomes" id="UP001165269"/>
    </source>
</evidence>
<sequence>MPPRLERDADGLWLSPKGKRKPAPKKDAVPSAPVIEACHVDGCGTPASGPRPAPGMVRVPGSKDGAAAHWYCPGRCAAIARARTDLRNVGGRR</sequence>
<feature type="region of interest" description="Disordered" evidence="1">
    <location>
        <begin position="1"/>
        <end position="30"/>
    </location>
</feature>
<dbReference type="Proteomes" id="UP001165269">
    <property type="component" value="Unassembled WGS sequence"/>
</dbReference>